<dbReference type="Proteomes" id="UP000466396">
    <property type="component" value="Chromosome"/>
</dbReference>
<dbReference type="AlphaFoldDB" id="A0A7I7NNM5"/>
<dbReference type="CDD" id="cd00077">
    <property type="entry name" value="HDc"/>
    <property type="match status" value="1"/>
</dbReference>
<reference evidence="2 3" key="1">
    <citation type="journal article" date="2019" name="Emerg. Microbes Infect.">
        <title>Comprehensive subspecies identification of 175 nontuberculous mycobacteria species based on 7547 genomic profiles.</title>
        <authorList>
            <person name="Matsumoto Y."/>
            <person name="Kinjo T."/>
            <person name="Motooka D."/>
            <person name="Nabeya D."/>
            <person name="Jung N."/>
            <person name="Uechi K."/>
            <person name="Horii T."/>
            <person name="Iida T."/>
            <person name="Fujita J."/>
            <person name="Nakamura S."/>
        </authorList>
    </citation>
    <scope>NUCLEOTIDE SEQUENCE [LARGE SCALE GENOMIC DNA]</scope>
    <source>
        <strain evidence="2 3">JCM 15657</strain>
    </source>
</reference>
<dbReference type="SUPFAM" id="SSF109604">
    <property type="entry name" value="HD-domain/PDEase-like"/>
    <property type="match status" value="1"/>
</dbReference>
<dbReference type="KEGG" id="mlj:MLAC_35500"/>
<organism evidence="2 3">
    <name type="scientific">Mycobacterium lacus</name>
    <dbReference type="NCBI Taxonomy" id="169765"/>
    <lineage>
        <taxon>Bacteria</taxon>
        <taxon>Bacillati</taxon>
        <taxon>Actinomycetota</taxon>
        <taxon>Actinomycetes</taxon>
        <taxon>Mycobacteriales</taxon>
        <taxon>Mycobacteriaceae</taxon>
        <taxon>Mycobacterium</taxon>
    </lineage>
</organism>
<dbReference type="SMART" id="SM00471">
    <property type="entry name" value="HDc"/>
    <property type="match status" value="1"/>
</dbReference>
<keyword evidence="3" id="KW-1185">Reference proteome</keyword>
<dbReference type="Pfam" id="PF13328">
    <property type="entry name" value="HD_4"/>
    <property type="match status" value="1"/>
</dbReference>
<dbReference type="EMBL" id="AP022581">
    <property type="protein sequence ID" value="BBX98256.1"/>
    <property type="molecule type" value="Genomic_DNA"/>
</dbReference>
<protein>
    <recommendedName>
        <fullName evidence="1">HD/PDEase domain-containing protein</fullName>
    </recommendedName>
</protein>
<gene>
    <name evidence="2" type="ORF">MLAC_35500</name>
</gene>
<accession>A0A7I7NNM5</accession>
<dbReference type="PANTHER" id="PTHR46246:SF1">
    <property type="entry name" value="GUANOSINE-3',5'-BIS(DIPHOSPHATE) 3'-PYROPHOSPHOHYDROLASE MESH1"/>
    <property type="match status" value="1"/>
</dbReference>
<evidence type="ECO:0000313" key="2">
    <source>
        <dbReference type="EMBL" id="BBX98256.1"/>
    </source>
</evidence>
<dbReference type="InterPro" id="IPR003607">
    <property type="entry name" value="HD/PDEase_dom"/>
</dbReference>
<name>A0A7I7NNM5_9MYCO</name>
<feature type="domain" description="HD/PDEase" evidence="1">
    <location>
        <begin position="46"/>
        <end position="157"/>
    </location>
</feature>
<dbReference type="InterPro" id="IPR052194">
    <property type="entry name" value="MESH1"/>
</dbReference>
<evidence type="ECO:0000313" key="3">
    <source>
        <dbReference type="Proteomes" id="UP000466396"/>
    </source>
</evidence>
<dbReference type="PANTHER" id="PTHR46246">
    <property type="entry name" value="GUANOSINE-3',5'-BIS(DIPHOSPHATE) 3'-PYROPHOSPHOHYDROLASE MESH1"/>
    <property type="match status" value="1"/>
</dbReference>
<evidence type="ECO:0000259" key="1">
    <source>
        <dbReference type="SMART" id="SM00471"/>
    </source>
</evidence>
<dbReference type="Gene3D" id="1.10.3210.10">
    <property type="entry name" value="Hypothetical protein af1432"/>
    <property type="match status" value="1"/>
</dbReference>
<proteinExistence type="predicted"/>
<sequence length="213" mass="23472">MISTGWEGPGGSGMANRVASSRLTPRFVDALKYAATKHATQTRKASEVPYLGHLLSVAGLVIEAGGTEEQAIAALLHDAAEDQGGAQTLAEIRQKFGAGVASIVAECSDTLETPKPPWRERKEAYIRHLREASDDAVLVSLADKLDNARAILRDFRAQGSKVWLRFSVQDPQLHVWYYRSLLEVFSRRTDSWMVGELRDVVDVLERAINRQGA</sequence>
<dbReference type="GO" id="GO:0008893">
    <property type="term" value="F:guanosine-3',5'-bis(diphosphate) 3'-diphosphatase activity"/>
    <property type="evidence" value="ECO:0007669"/>
    <property type="project" value="TreeGrafter"/>
</dbReference>